<name>A0A8J7MBV2_9BACT</name>
<gene>
    <name evidence="2" type="ORF">JIN82_03620</name>
</gene>
<feature type="transmembrane region" description="Helical" evidence="1">
    <location>
        <begin position="41"/>
        <end position="66"/>
    </location>
</feature>
<accession>A0A8J7MBV2</accession>
<dbReference type="AlphaFoldDB" id="A0A8J7MBV2"/>
<protein>
    <submittedName>
        <fullName evidence="2">Uncharacterized protein</fullName>
    </submittedName>
</protein>
<keyword evidence="1" id="KW-0472">Membrane</keyword>
<dbReference type="EMBL" id="JAENIM010000020">
    <property type="protein sequence ID" value="MBK1790242.1"/>
    <property type="molecule type" value="Genomic_DNA"/>
</dbReference>
<proteinExistence type="predicted"/>
<organism evidence="2 3">
    <name type="scientific">Persicirhabdus sediminis</name>
    <dbReference type="NCBI Taxonomy" id="454144"/>
    <lineage>
        <taxon>Bacteria</taxon>
        <taxon>Pseudomonadati</taxon>
        <taxon>Verrucomicrobiota</taxon>
        <taxon>Verrucomicrobiia</taxon>
        <taxon>Verrucomicrobiales</taxon>
        <taxon>Verrucomicrobiaceae</taxon>
        <taxon>Persicirhabdus</taxon>
    </lineage>
</organism>
<evidence type="ECO:0000256" key="1">
    <source>
        <dbReference type="SAM" id="Phobius"/>
    </source>
</evidence>
<keyword evidence="1" id="KW-1133">Transmembrane helix</keyword>
<keyword evidence="1" id="KW-0812">Transmembrane</keyword>
<evidence type="ECO:0000313" key="3">
    <source>
        <dbReference type="Proteomes" id="UP000624703"/>
    </source>
</evidence>
<dbReference type="Proteomes" id="UP000624703">
    <property type="component" value="Unassembled WGS sequence"/>
</dbReference>
<dbReference type="RefSeq" id="WP_200310280.1">
    <property type="nucleotide sequence ID" value="NZ_JAENIM010000020.1"/>
</dbReference>
<sequence length="106" mass="11106">MQSETKPKDWTNTSASLAPTLLGAAAGVAIGELVKNESRKPLALGLVCLGAVALMPSVVDTVVDLINGPNSRRGSRRTLRSIRDSGADAADLELLEADMDDELFIG</sequence>
<evidence type="ECO:0000313" key="2">
    <source>
        <dbReference type="EMBL" id="MBK1790242.1"/>
    </source>
</evidence>
<reference evidence="2" key="1">
    <citation type="submission" date="2021-01" db="EMBL/GenBank/DDBJ databases">
        <title>Modified the classification status of verrucomicrobia.</title>
        <authorList>
            <person name="Feng X."/>
        </authorList>
    </citation>
    <scope>NUCLEOTIDE SEQUENCE</scope>
    <source>
        <strain evidence="2">_KCTC 22039</strain>
    </source>
</reference>
<keyword evidence="3" id="KW-1185">Reference proteome</keyword>
<comment type="caution">
    <text evidence="2">The sequence shown here is derived from an EMBL/GenBank/DDBJ whole genome shotgun (WGS) entry which is preliminary data.</text>
</comment>